<feature type="compositionally biased region" description="Basic and acidic residues" evidence="6">
    <location>
        <begin position="128"/>
        <end position="138"/>
    </location>
</feature>
<dbReference type="InterPro" id="IPR001623">
    <property type="entry name" value="DnaJ_domain"/>
</dbReference>
<feature type="region of interest" description="Disordered" evidence="6">
    <location>
        <begin position="89"/>
        <end position="291"/>
    </location>
</feature>
<dbReference type="EMBL" id="CAJVRL010000077">
    <property type="protein sequence ID" value="CAG8957128.1"/>
    <property type="molecule type" value="Genomic_DNA"/>
</dbReference>
<dbReference type="PROSITE" id="PS50076">
    <property type="entry name" value="DNAJ_2"/>
    <property type="match status" value="1"/>
</dbReference>
<feature type="compositionally biased region" description="Basic and acidic residues" evidence="6">
    <location>
        <begin position="89"/>
        <end position="110"/>
    </location>
</feature>
<evidence type="ECO:0000256" key="5">
    <source>
        <dbReference type="ARBA" id="ARBA00023242"/>
    </source>
</evidence>
<evidence type="ECO:0000256" key="4">
    <source>
        <dbReference type="ARBA" id="ARBA00023186"/>
    </source>
</evidence>
<dbReference type="CDD" id="cd06257">
    <property type="entry name" value="DnaJ"/>
    <property type="match status" value="1"/>
</dbReference>
<dbReference type="OrthoDB" id="376357at2759"/>
<dbReference type="InterPro" id="IPR052094">
    <property type="entry name" value="Pre-mRNA-splicing_ERAD"/>
</dbReference>
<evidence type="ECO:0000256" key="2">
    <source>
        <dbReference type="ARBA" id="ARBA00004496"/>
    </source>
</evidence>
<dbReference type="SMART" id="SM00271">
    <property type="entry name" value="DnaJ"/>
    <property type="match status" value="1"/>
</dbReference>
<name>A0A9N9PVW0_9HELO</name>
<comment type="subcellular location">
    <subcellularLocation>
        <location evidence="2">Cytoplasm</location>
    </subcellularLocation>
    <subcellularLocation>
        <location evidence="1">Nucleus</location>
    </subcellularLocation>
</comment>
<feature type="compositionally biased region" description="Basic and acidic residues" evidence="6">
    <location>
        <begin position="199"/>
        <end position="211"/>
    </location>
</feature>
<dbReference type="PANTHER" id="PTHR44313:SF1">
    <property type="entry name" value="DNAJ HOMOLOG SUBFAMILY C MEMBER 17"/>
    <property type="match status" value="1"/>
</dbReference>
<keyword evidence="9" id="KW-1185">Reference proteome</keyword>
<dbReference type="SUPFAM" id="SSF46565">
    <property type="entry name" value="Chaperone J-domain"/>
    <property type="match status" value="1"/>
</dbReference>
<keyword evidence="4" id="KW-0143">Chaperone</keyword>
<keyword evidence="5" id="KW-0539">Nucleus</keyword>
<dbReference type="Pfam" id="PF00226">
    <property type="entry name" value="DnaJ"/>
    <property type="match status" value="1"/>
</dbReference>
<dbReference type="Gene3D" id="1.10.287.110">
    <property type="entry name" value="DnaJ domain"/>
    <property type="match status" value="1"/>
</dbReference>
<reference evidence="8" key="1">
    <citation type="submission" date="2021-07" db="EMBL/GenBank/DDBJ databases">
        <authorList>
            <person name="Durling M."/>
        </authorList>
    </citation>
    <scope>NUCLEOTIDE SEQUENCE</scope>
</reference>
<feature type="compositionally biased region" description="Basic and acidic residues" evidence="6">
    <location>
        <begin position="259"/>
        <end position="273"/>
    </location>
</feature>
<dbReference type="GO" id="GO:0005681">
    <property type="term" value="C:spliceosomal complex"/>
    <property type="evidence" value="ECO:0007669"/>
    <property type="project" value="TreeGrafter"/>
</dbReference>
<organism evidence="8 9">
    <name type="scientific">Hymenoscyphus fraxineus</name>
    <dbReference type="NCBI Taxonomy" id="746836"/>
    <lineage>
        <taxon>Eukaryota</taxon>
        <taxon>Fungi</taxon>
        <taxon>Dikarya</taxon>
        <taxon>Ascomycota</taxon>
        <taxon>Pezizomycotina</taxon>
        <taxon>Leotiomycetes</taxon>
        <taxon>Helotiales</taxon>
        <taxon>Helotiaceae</taxon>
        <taxon>Hymenoscyphus</taxon>
    </lineage>
</organism>
<gene>
    <name evidence="8" type="ORF">HYFRA_00009329</name>
</gene>
<dbReference type="GO" id="GO:0000390">
    <property type="term" value="P:spliceosomal complex disassembly"/>
    <property type="evidence" value="ECO:0007669"/>
    <property type="project" value="TreeGrafter"/>
</dbReference>
<evidence type="ECO:0000256" key="3">
    <source>
        <dbReference type="ARBA" id="ARBA00022490"/>
    </source>
</evidence>
<dbReference type="GO" id="GO:0005737">
    <property type="term" value="C:cytoplasm"/>
    <property type="evidence" value="ECO:0007669"/>
    <property type="project" value="UniProtKB-SubCell"/>
</dbReference>
<evidence type="ECO:0000313" key="8">
    <source>
        <dbReference type="EMBL" id="CAG8957128.1"/>
    </source>
</evidence>
<evidence type="ECO:0000256" key="1">
    <source>
        <dbReference type="ARBA" id="ARBA00004123"/>
    </source>
</evidence>
<protein>
    <recommendedName>
        <fullName evidence="7">J domain-containing protein</fullName>
    </recommendedName>
</protein>
<evidence type="ECO:0000256" key="6">
    <source>
        <dbReference type="SAM" id="MobiDB-lite"/>
    </source>
</evidence>
<dbReference type="AlphaFoldDB" id="A0A9N9PVW0"/>
<feature type="compositionally biased region" description="Low complexity" evidence="6">
    <location>
        <begin position="274"/>
        <end position="283"/>
    </location>
</feature>
<evidence type="ECO:0000313" key="9">
    <source>
        <dbReference type="Proteomes" id="UP000696280"/>
    </source>
</evidence>
<keyword evidence="3" id="KW-0963">Cytoplasm</keyword>
<feature type="domain" description="J" evidence="7">
    <location>
        <begin position="15"/>
        <end position="80"/>
    </location>
</feature>
<feature type="compositionally biased region" description="Basic residues" evidence="6">
    <location>
        <begin position="214"/>
        <end position="225"/>
    </location>
</feature>
<proteinExistence type="predicted"/>
<sequence length="320" mass="36214">MANNDLLKFVTSEVDFYDLLGLTFEDCSPSTLRRAYRKTALKYHPDKVGTSFDPEKYELFQAANDILSDPELKSKYDNHRNARVQRQRANELFEGKRRQMKEDLEARERGGVSAGMKRQREEEGEMGQELRRLAEEGRKRRAARQSMMAENFKVDTSTSIPSAPRSAPLPKQHEKSSYAPQAGENAKAEEPQEEDEIERLERRIREAEQAKALKAQRKAEKRARKSGVFVPLDSPAPKSESKAGSSKWEADQGATTPIKRPDIFKGLKADEKSSASPKFSFSPNTTPAKNDFSATMARLKAAEKTKLEEEIRQRESETAG</sequence>
<accession>A0A9N9PVW0</accession>
<dbReference type="PANTHER" id="PTHR44313">
    <property type="entry name" value="DNAJ HOMOLOG SUBFAMILY C MEMBER 17"/>
    <property type="match status" value="1"/>
</dbReference>
<evidence type="ECO:0000259" key="7">
    <source>
        <dbReference type="PROSITE" id="PS50076"/>
    </source>
</evidence>
<dbReference type="Proteomes" id="UP000696280">
    <property type="component" value="Unassembled WGS sequence"/>
</dbReference>
<comment type="caution">
    <text evidence="8">The sequence shown here is derived from an EMBL/GenBank/DDBJ whole genome shotgun (WGS) entry which is preliminary data.</text>
</comment>
<dbReference type="InterPro" id="IPR036869">
    <property type="entry name" value="J_dom_sf"/>
</dbReference>